<protein>
    <submittedName>
        <fullName evidence="2">Acyl-CoA thioesterase</fullName>
    </submittedName>
</protein>
<sequence length="175" mass="19595">MEAYYEYRHLVGFEETNLVGNVYYVNYLRWQGRCREMFLRERAAEVLDDVREDLKLFTLKVECEFLAELTAFDELSIRMRLEDLTQTQIGFAFDYVKLVDGLEVLVARGRQRIACMRGPNGDTRPAKVPEVLREALSRYQVSALRSGATAAAASGSTSPSAGARSGVSLLEGSAP</sequence>
<dbReference type="RefSeq" id="WP_344668515.1">
    <property type="nucleotide sequence ID" value="NZ_BAAAQN010000036.1"/>
</dbReference>
<feature type="compositionally biased region" description="Low complexity" evidence="1">
    <location>
        <begin position="150"/>
        <end position="166"/>
    </location>
</feature>
<dbReference type="SUPFAM" id="SSF54637">
    <property type="entry name" value="Thioesterase/thiol ester dehydrase-isomerase"/>
    <property type="match status" value="1"/>
</dbReference>
<proteinExistence type="predicted"/>
<evidence type="ECO:0000313" key="2">
    <source>
        <dbReference type="EMBL" id="GAA2044159.1"/>
    </source>
</evidence>
<dbReference type="CDD" id="cd00586">
    <property type="entry name" value="4HBT"/>
    <property type="match status" value="1"/>
</dbReference>
<dbReference type="Gene3D" id="3.10.129.10">
    <property type="entry name" value="Hotdog Thioesterase"/>
    <property type="match status" value="1"/>
</dbReference>
<comment type="caution">
    <text evidence="2">The sequence shown here is derived from an EMBL/GenBank/DDBJ whole genome shotgun (WGS) entry which is preliminary data.</text>
</comment>
<keyword evidence="3" id="KW-1185">Reference proteome</keyword>
<dbReference type="Pfam" id="PF13279">
    <property type="entry name" value="4HBT_2"/>
    <property type="match status" value="1"/>
</dbReference>
<accession>A0ABN2UV08</accession>
<evidence type="ECO:0000256" key="1">
    <source>
        <dbReference type="SAM" id="MobiDB-lite"/>
    </source>
</evidence>
<gene>
    <name evidence="2" type="ORF">GCM10009839_54580</name>
</gene>
<evidence type="ECO:0000313" key="3">
    <source>
        <dbReference type="Proteomes" id="UP001500751"/>
    </source>
</evidence>
<dbReference type="InterPro" id="IPR029069">
    <property type="entry name" value="HotDog_dom_sf"/>
</dbReference>
<feature type="region of interest" description="Disordered" evidence="1">
    <location>
        <begin position="150"/>
        <end position="175"/>
    </location>
</feature>
<dbReference type="Proteomes" id="UP001500751">
    <property type="component" value="Unassembled WGS sequence"/>
</dbReference>
<name>A0ABN2UV08_9ACTN</name>
<dbReference type="EMBL" id="BAAAQN010000036">
    <property type="protein sequence ID" value="GAA2044159.1"/>
    <property type="molecule type" value="Genomic_DNA"/>
</dbReference>
<reference evidence="2 3" key="1">
    <citation type="journal article" date="2019" name="Int. J. Syst. Evol. Microbiol.">
        <title>The Global Catalogue of Microorganisms (GCM) 10K type strain sequencing project: providing services to taxonomists for standard genome sequencing and annotation.</title>
        <authorList>
            <consortium name="The Broad Institute Genomics Platform"/>
            <consortium name="The Broad Institute Genome Sequencing Center for Infectious Disease"/>
            <person name="Wu L."/>
            <person name="Ma J."/>
        </authorList>
    </citation>
    <scope>NUCLEOTIDE SEQUENCE [LARGE SCALE GENOMIC DNA]</scope>
    <source>
        <strain evidence="2 3">JCM 16014</strain>
    </source>
</reference>
<organism evidence="2 3">
    <name type="scientific">Catenulispora yoronensis</name>
    <dbReference type="NCBI Taxonomy" id="450799"/>
    <lineage>
        <taxon>Bacteria</taxon>
        <taxon>Bacillati</taxon>
        <taxon>Actinomycetota</taxon>
        <taxon>Actinomycetes</taxon>
        <taxon>Catenulisporales</taxon>
        <taxon>Catenulisporaceae</taxon>
        <taxon>Catenulispora</taxon>
    </lineage>
</organism>